<dbReference type="GO" id="GO:0016853">
    <property type="term" value="F:isomerase activity"/>
    <property type="evidence" value="ECO:0007669"/>
    <property type="project" value="UniProtKB-KW"/>
</dbReference>
<evidence type="ECO:0000313" key="7">
    <source>
        <dbReference type="Proteomes" id="UP000321514"/>
    </source>
</evidence>
<reference evidence="5 6" key="1">
    <citation type="submission" date="2016-10" db="EMBL/GenBank/DDBJ databases">
        <authorList>
            <person name="Varghese N."/>
            <person name="Submissions S."/>
        </authorList>
    </citation>
    <scope>NUCLEOTIDE SEQUENCE [LARGE SCALE GENOMIC DNA]</scope>
    <source>
        <strain evidence="5 6">DSM 16525</strain>
    </source>
</reference>
<dbReference type="EMBL" id="FOIB01000005">
    <property type="protein sequence ID" value="SEU17407.1"/>
    <property type="molecule type" value="Genomic_DNA"/>
</dbReference>
<evidence type="ECO:0000313" key="5">
    <source>
        <dbReference type="EMBL" id="SEU17407.1"/>
    </source>
</evidence>
<evidence type="ECO:0000256" key="1">
    <source>
        <dbReference type="ARBA" id="ARBA00008270"/>
    </source>
</evidence>
<dbReference type="AlphaFoldDB" id="A0A511T6U6"/>
<evidence type="ECO:0000313" key="6">
    <source>
        <dbReference type="Proteomes" id="UP000183760"/>
    </source>
</evidence>
<evidence type="ECO:0000313" key="4">
    <source>
        <dbReference type="EMBL" id="GEN09333.1"/>
    </source>
</evidence>
<dbReference type="NCBIfam" id="TIGR00654">
    <property type="entry name" value="PhzF_family"/>
    <property type="match status" value="1"/>
</dbReference>
<dbReference type="SUPFAM" id="SSF54506">
    <property type="entry name" value="Diaminopimelate epimerase-like"/>
    <property type="match status" value="1"/>
</dbReference>
<keyword evidence="2" id="KW-0413">Isomerase</keyword>
<sequence length="295" mass="30811">MQVSIVDAFTRTPGAGNRAGVVLDAAGLGEDAMQRIAAAVGASETAFVLAGPGAQGVKLRYFTPEAEIDFCGHATVATFHLLSEKGLLPRSGATRLECAAGLLDVELEALESGGSRAWIVTPKSPWLESPVPLSQVLSLVGGTAEMVDASLPVRRNAQRLMVPFRRREDVWALAARSGALAELLRPHGLRGLYVFTRETREAGSVAHSRYFVPGLGVPEDPVTGSAAGPLGVYLSMHGALELPATGGTVRARIEQGDAIGKPGRIEVEVTGRAGHPEQARIGGVAVTVLEGSLRV</sequence>
<dbReference type="GO" id="GO:0005737">
    <property type="term" value="C:cytoplasm"/>
    <property type="evidence" value="ECO:0007669"/>
    <property type="project" value="TreeGrafter"/>
</dbReference>
<evidence type="ECO:0000256" key="3">
    <source>
        <dbReference type="PIRSR" id="PIRSR016184-1"/>
    </source>
</evidence>
<comment type="caution">
    <text evidence="4">The sequence shown here is derived from an EMBL/GenBank/DDBJ whole genome shotgun (WGS) entry which is preliminary data.</text>
</comment>
<reference evidence="4 7" key="2">
    <citation type="submission" date="2019-07" db="EMBL/GenBank/DDBJ databases">
        <title>Whole genome shotgun sequence of Myxococcus fulvus NBRC 100333.</title>
        <authorList>
            <person name="Hosoyama A."/>
            <person name="Uohara A."/>
            <person name="Ohji S."/>
            <person name="Ichikawa N."/>
        </authorList>
    </citation>
    <scope>NUCLEOTIDE SEQUENCE [LARGE SCALE GENOMIC DNA]</scope>
    <source>
        <strain evidence="4 7">NBRC 100333</strain>
    </source>
</reference>
<dbReference type="Pfam" id="PF02567">
    <property type="entry name" value="PhzC-PhzF"/>
    <property type="match status" value="1"/>
</dbReference>
<gene>
    <name evidence="4" type="ORF">MFU01_43700</name>
    <name evidence="5" type="ORF">SAMN05443572_105588</name>
</gene>
<accession>A0A511T6U6</accession>
<dbReference type="STRING" id="1334629.MFUL124B02_28230"/>
<protein>
    <submittedName>
        <fullName evidence="5">Phenazine biosynthesis protein PhzF family</fullName>
    </submittedName>
</protein>
<dbReference type="Gene3D" id="3.10.310.10">
    <property type="entry name" value="Diaminopimelate Epimerase, Chain A, domain 1"/>
    <property type="match status" value="2"/>
</dbReference>
<name>A0A511T6U6_MYXFU</name>
<dbReference type="PANTHER" id="PTHR13774:SF39">
    <property type="entry name" value="BIOSYNTHESIS PROTEIN, PUTATIVE-RELATED"/>
    <property type="match status" value="1"/>
</dbReference>
<dbReference type="PIRSF" id="PIRSF016184">
    <property type="entry name" value="PhzC_PhzF"/>
    <property type="match status" value="1"/>
</dbReference>
<dbReference type="RefSeq" id="WP_074955572.1">
    <property type="nucleotide sequence ID" value="NZ_BJXR01000033.1"/>
</dbReference>
<proteinExistence type="inferred from homology"/>
<dbReference type="InterPro" id="IPR003719">
    <property type="entry name" value="Phenazine_PhzF-like"/>
</dbReference>
<dbReference type="Proteomes" id="UP000183760">
    <property type="component" value="Unassembled WGS sequence"/>
</dbReference>
<evidence type="ECO:0000256" key="2">
    <source>
        <dbReference type="ARBA" id="ARBA00023235"/>
    </source>
</evidence>
<dbReference type="PANTHER" id="PTHR13774">
    <property type="entry name" value="PHENAZINE BIOSYNTHESIS PROTEIN"/>
    <property type="match status" value="1"/>
</dbReference>
<keyword evidence="6" id="KW-1185">Reference proteome</keyword>
<comment type="similarity">
    <text evidence="1">Belongs to the PhzF family.</text>
</comment>
<dbReference type="OrthoDB" id="9788221at2"/>
<dbReference type="EMBL" id="BJXR01000033">
    <property type="protein sequence ID" value="GEN09333.1"/>
    <property type="molecule type" value="Genomic_DNA"/>
</dbReference>
<feature type="active site" evidence="3">
    <location>
        <position position="44"/>
    </location>
</feature>
<dbReference type="Proteomes" id="UP000321514">
    <property type="component" value="Unassembled WGS sequence"/>
</dbReference>
<organism evidence="4 7">
    <name type="scientific">Myxococcus fulvus</name>
    <dbReference type="NCBI Taxonomy" id="33"/>
    <lineage>
        <taxon>Bacteria</taxon>
        <taxon>Pseudomonadati</taxon>
        <taxon>Myxococcota</taxon>
        <taxon>Myxococcia</taxon>
        <taxon>Myxococcales</taxon>
        <taxon>Cystobacterineae</taxon>
        <taxon>Myxococcaceae</taxon>
        <taxon>Myxococcus</taxon>
    </lineage>
</organism>